<name>A0A9D9DJB3_9BACL</name>
<dbReference type="EMBL" id="JADIMY010000129">
    <property type="protein sequence ID" value="MBO8428246.1"/>
    <property type="molecule type" value="Genomic_DNA"/>
</dbReference>
<reference evidence="2" key="1">
    <citation type="submission" date="2020-10" db="EMBL/GenBank/DDBJ databases">
        <authorList>
            <person name="Gilroy R."/>
        </authorList>
    </citation>
    <scope>NUCLEOTIDE SEQUENCE</scope>
    <source>
        <strain evidence="2">11159</strain>
    </source>
</reference>
<sequence length="406" mass="45768">MEKLTNVIEIKNKSIRVLIGYLIENKLKAVYAKKFKLSVPLNDADVLDVGSITLDLEKIKNINDQDLNFKYTIRNAILVLPSFGLEVYNASKTTNVVNYDRGINEIDVRNVVSLFENESISPMIQIVNVIPNSFSIDNGESFSKSPLGVKTRKLTLDAYVYTLPFKMVDDLSRAMLNANIKIDNILISSVSSSNYLKNINFKYNTYILIDIGSKNTFVTVIKNSIVQVSTFFDLGGDTLTKNIANELNISFEDADKLKIIYGLDNSANTFNAPICKSIKDGTYVKYTKIDINKVVNNFLHEFNDYLLNSIKNLLKDNQEFISRIPLIFKGSTIKLNGFKESVSKNFYTNTLEFNVSENVVGAPFIQYGDLLGAIYLDKELESNYKDVSQTLVNDNVTSSLRREGDN</sequence>
<proteinExistence type="predicted"/>
<evidence type="ECO:0000313" key="3">
    <source>
        <dbReference type="Proteomes" id="UP000823613"/>
    </source>
</evidence>
<accession>A0A9D9DJB3</accession>
<dbReference type="Pfam" id="PF14450">
    <property type="entry name" value="FtsA"/>
    <property type="match status" value="1"/>
</dbReference>
<dbReference type="InterPro" id="IPR043129">
    <property type="entry name" value="ATPase_NBD"/>
</dbReference>
<dbReference type="SMART" id="SM00842">
    <property type="entry name" value="FtsA"/>
    <property type="match status" value="1"/>
</dbReference>
<dbReference type="InterPro" id="IPR050696">
    <property type="entry name" value="FtsA/MreB"/>
</dbReference>
<dbReference type="AlphaFoldDB" id="A0A9D9DJB3"/>
<organism evidence="2 3">
    <name type="scientific">Candidatus Onthovivens merdipullorum</name>
    <dbReference type="NCBI Taxonomy" id="2840889"/>
    <lineage>
        <taxon>Bacteria</taxon>
        <taxon>Bacillati</taxon>
        <taxon>Bacillota</taxon>
        <taxon>Bacilli</taxon>
        <taxon>Bacillales</taxon>
        <taxon>Candidatus Onthovivens</taxon>
    </lineage>
</organism>
<evidence type="ECO:0000313" key="2">
    <source>
        <dbReference type="EMBL" id="MBO8428246.1"/>
    </source>
</evidence>
<reference evidence="2" key="2">
    <citation type="journal article" date="2021" name="PeerJ">
        <title>Extensive microbial diversity within the chicken gut microbiome revealed by metagenomics and culture.</title>
        <authorList>
            <person name="Gilroy R."/>
            <person name="Ravi A."/>
            <person name="Getino M."/>
            <person name="Pursley I."/>
            <person name="Horton D.L."/>
            <person name="Alikhan N.F."/>
            <person name="Baker D."/>
            <person name="Gharbi K."/>
            <person name="Hall N."/>
            <person name="Watson M."/>
            <person name="Adriaenssens E.M."/>
            <person name="Foster-Nyarko E."/>
            <person name="Jarju S."/>
            <person name="Secka A."/>
            <person name="Antonio M."/>
            <person name="Oren A."/>
            <person name="Chaudhuri R.R."/>
            <person name="La Ragione R."/>
            <person name="Hildebrand F."/>
            <person name="Pallen M.J."/>
        </authorList>
    </citation>
    <scope>NUCLEOTIDE SEQUENCE</scope>
    <source>
        <strain evidence="2">11159</strain>
    </source>
</reference>
<comment type="caution">
    <text evidence="2">The sequence shown here is derived from an EMBL/GenBank/DDBJ whole genome shotgun (WGS) entry which is preliminary data.</text>
</comment>
<dbReference type="PANTHER" id="PTHR32432">
    <property type="entry name" value="CELL DIVISION PROTEIN FTSA-RELATED"/>
    <property type="match status" value="1"/>
</dbReference>
<evidence type="ECO:0000259" key="1">
    <source>
        <dbReference type="SMART" id="SM00842"/>
    </source>
</evidence>
<dbReference type="Proteomes" id="UP000823613">
    <property type="component" value="Unassembled WGS sequence"/>
</dbReference>
<gene>
    <name evidence="2" type="ORF">IAC58_06865</name>
</gene>
<dbReference type="GO" id="GO:0051301">
    <property type="term" value="P:cell division"/>
    <property type="evidence" value="ECO:0007669"/>
    <property type="project" value="InterPro"/>
</dbReference>
<dbReference type="InterPro" id="IPR003494">
    <property type="entry name" value="SHS2_FtsA"/>
</dbReference>
<dbReference type="Gene3D" id="3.30.420.40">
    <property type="match status" value="2"/>
</dbReference>
<feature type="domain" description="SHS2" evidence="1">
    <location>
        <begin position="5"/>
        <end position="196"/>
    </location>
</feature>
<dbReference type="Pfam" id="PF02491">
    <property type="entry name" value="SHS2_FTSA"/>
    <property type="match status" value="1"/>
</dbReference>
<dbReference type="SUPFAM" id="SSF53067">
    <property type="entry name" value="Actin-like ATPase domain"/>
    <property type="match status" value="2"/>
</dbReference>
<protein>
    <recommendedName>
        <fullName evidence="1">SHS2 domain-containing protein</fullName>
    </recommendedName>
</protein>